<sequence length="107" mass="11972">MIHRTRFQLAAVLGLFKLQMDNWEANIGYSLRFFLCGILSFLAFSIYELLKGVSIEQQNSLIVAMFGEPSIALLVFYLVVLGYVGLYFTVVAAALFASLLPKNNKSL</sequence>
<dbReference type="EMBL" id="MPKY01000001">
    <property type="protein sequence ID" value="OJT00149.1"/>
    <property type="molecule type" value="Genomic_DNA"/>
</dbReference>
<protein>
    <submittedName>
        <fullName evidence="2">Uncharacterized protein</fullName>
    </submittedName>
</protein>
<keyword evidence="1" id="KW-1133">Transmembrane helix</keyword>
<dbReference type="Proteomes" id="UP000183986">
    <property type="component" value="Unassembled WGS sequence"/>
</dbReference>
<keyword evidence="3" id="KW-1185">Reference proteome</keyword>
<reference evidence="2" key="1">
    <citation type="submission" date="2016-11" db="EMBL/GenBank/DDBJ databases">
        <title>Draft Genome Sequence of Marinobacter hydrocarbonoclasticus strain STW2, a polyaromatic aromatic hydrocarbon degrading and denitrifying bacterium from rhizosphere of Seagrass Enhalus acodoides.</title>
        <authorList>
            <person name="Ling J."/>
            <person name="Dong J."/>
        </authorList>
    </citation>
    <scope>NUCLEOTIDE SEQUENCE [LARGE SCALE GENOMIC DNA]</scope>
    <source>
        <strain evidence="2">STW2</strain>
    </source>
</reference>
<dbReference type="AlphaFoldDB" id="A0A1M2UXU4"/>
<comment type="caution">
    <text evidence="2">The sequence shown here is derived from an EMBL/GenBank/DDBJ whole genome shotgun (WGS) entry which is preliminary data.</text>
</comment>
<organism evidence="2 3">
    <name type="scientific">Marinobacter nauticus</name>
    <name type="common">Marinobacter hydrocarbonoclasticus</name>
    <name type="synonym">Marinobacter aquaeolei</name>
    <dbReference type="NCBI Taxonomy" id="2743"/>
    <lineage>
        <taxon>Bacteria</taxon>
        <taxon>Pseudomonadati</taxon>
        <taxon>Pseudomonadota</taxon>
        <taxon>Gammaproteobacteria</taxon>
        <taxon>Pseudomonadales</taxon>
        <taxon>Marinobacteraceae</taxon>
        <taxon>Marinobacter</taxon>
    </lineage>
</organism>
<evidence type="ECO:0000256" key="1">
    <source>
        <dbReference type="SAM" id="Phobius"/>
    </source>
</evidence>
<evidence type="ECO:0000313" key="2">
    <source>
        <dbReference type="EMBL" id="OJT00149.1"/>
    </source>
</evidence>
<keyword evidence="1" id="KW-0812">Transmembrane</keyword>
<accession>A0A1M2UXU4</accession>
<feature type="transmembrane region" description="Helical" evidence="1">
    <location>
        <begin position="71"/>
        <end position="97"/>
    </location>
</feature>
<dbReference type="RefSeq" id="WP_072677077.1">
    <property type="nucleotide sequence ID" value="NZ_MPKY01000001.1"/>
</dbReference>
<keyword evidence="1" id="KW-0472">Membrane</keyword>
<evidence type="ECO:0000313" key="3">
    <source>
        <dbReference type="Proteomes" id="UP000183986"/>
    </source>
</evidence>
<gene>
    <name evidence="2" type="ORF">BEE62_08655</name>
</gene>
<feature type="transmembrane region" description="Helical" evidence="1">
    <location>
        <begin position="30"/>
        <end position="50"/>
    </location>
</feature>
<name>A0A1M2UXU4_MARNT</name>
<proteinExistence type="predicted"/>